<feature type="transmembrane region" description="Helical" evidence="1">
    <location>
        <begin position="660"/>
        <end position="685"/>
    </location>
</feature>
<dbReference type="EMBL" id="OB793195">
    <property type="protein sequence ID" value="CAD7426432.1"/>
    <property type="molecule type" value="Genomic_DNA"/>
</dbReference>
<dbReference type="SMART" id="SM00703">
    <property type="entry name" value="NRF"/>
    <property type="match status" value="1"/>
</dbReference>
<feature type="transmembrane region" description="Helical" evidence="1">
    <location>
        <begin position="465"/>
        <end position="485"/>
    </location>
</feature>
<organism evidence="3">
    <name type="scientific">Timema monikensis</name>
    <dbReference type="NCBI Taxonomy" id="170555"/>
    <lineage>
        <taxon>Eukaryota</taxon>
        <taxon>Metazoa</taxon>
        <taxon>Ecdysozoa</taxon>
        <taxon>Arthropoda</taxon>
        <taxon>Hexapoda</taxon>
        <taxon>Insecta</taxon>
        <taxon>Pterygota</taxon>
        <taxon>Neoptera</taxon>
        <taxon>Polyneoptera</taxon>
        <taxon>Phasmatodea</taxon>
        <taxon>Timematodea</taxon>
        <taxon>Timematoidea</taxon>
        <taxon>Timematidae</taxon>
        <taxon>Timema</taxon>
    </lineage>
</organism>
<dbReference type="Pfam" id="PF20146">
    <property type="entry name" value="NRF"/>
    <property type="match status" value="1"/>
</dbReference>
<dbReference type="Pfam" id="PF01757">
    <property type="entry name" value="Acyl_transf_3"/>
    <property type="match status" value="1"/>
</dbReference>
<feature type="transmembrane region" description="Helical" evidence="1">
    <location>
        <begin position="516"/>
        <end position="532"/>
    </location>
</feature>
<name>A0A7R9HNB8_9NEOP</name>
<dbReference type="PANTHER" id="PTHR11161">
    <property type="entry name" value="O-ACYLTRANSFERASE"/>
    <property type="match status" value="1"/>
</dbReference>
<dbReference type="AlphaFoldDB" id="A0A7R9HNB8"/>
<dbReference type="PANTHER" id="PTHR11161:SF0">
    <property type="entry name" value="O-ACYLTRANSFERASE LIKE PROTEIN"/>
    <property type="match status" value="1"/>
</dbReference>
<reference evidence="3" key="1">
    <citation type="submission" date="2020-11" db="EMBL/GenBank/DDBJ databases">
        <authorList>
            <person name="Tran Van P."/>
        </authorList>
    </citation>
    <scope>NUCLEOTIDE SEQUENCE</scope>
</reference>
<proteinExistence type="predicted"/>
<keyword evidence="1" id="KW-0472">Membrane</keyword>
<sequence length="693" mass="78707">MTSVSVLLYVAVLDSSGSIHSCTKEVLDSSGSIPSGILDGNIRSLGNYDECLSATAGYEKSLGFTSQYCLTMLRLDTVDKGSGGKVTLDRILDMMTSGRRYREWNNHKIFVFRNNRPNGPVVCAPGYESKGPGFNSKLVPWVFFLHRRITPKVTRGLSYLPECSRFEMALCLPSSCSANDLEATLGRLAKEATKDTGLHVEVNVEESACQVSSQMKLRKGDIFFFSVIIFLVVLTAASSTYHIIQTRKKKDKIITAIEGTSNKLLTAFSLPNNFRKLFNFYVPEETIKNIDSIRFLSTLWVMFTHKSFSAMQEPWSNKAFLSETVKDISKMVFHNSMLDVDTFFLLGGVVRSYTMLNQLDHKEFGYFTGFIHRYLRLTPPYALMIGFFSTVVVYCGSGPIWYRGVVVQSDWCRENWFLNLLYVNNYIDNQRLCMLQSWYLSADIHLFLLAPVLVYPLWRCRKFGILLTVIALIISIILPAATIYFNKYVGLASSLISDGDAINFTKYVYYPTHQRMSPYFLGLGLGYALHCLRNQSINIKKSICILGWVTSLLIQAAVIFGAYRLIQADYKYNVVEATLYGGLHRFAWALSVAWLVFACAKGYGGFINTLLSARMFRPLSRISYAMYLTHIAVMFMSSARLRTPKYMDEYYMMHEFLGDIIITIVVSMVLHVCFELPFLTITKLLTTRRNPNK</sequence>
<evidence type="ECO:0000256" key="1">
    <source>
        <dbReference type="SAM" id="Phobius"/>
    </source>
</evidence>
<feature type="transmembrane region" description="Helical" evidence="1">
    <location>
        <begin position="222"/>
        <end position="244"/>
    </location>
</feature>
<gene>
    <name evidence="3" type="ORF">TMSB3V08_LOCUS3317</name>
</gene>
<keyword evidence="1" id="KW-1133">Transmembrane helix</keyword>
<dbReference type="InterPro" id="IPR006621">
    <property type="entry name" value="Nose-resist-to-fluoxetine_N"/>
</dbReference>
<dbReference type="InterPro" id="IPR052728">
    <property type="entry name" value="O2_lipid_transport_reg"/>
</dbReference>
<evidence type="ECO:0000259" key="2">
    <source>
        <dbReference type="SMART" id="SM00703"/>
    </source>
</evidence>
<evidence type="ECO:0000313" key="3">
    <source>
        <dbReference type="EMBL" id="CAD7426432.1"/>
    </source>
</evidence>
<feature type="transmembrane region" description="Helical" evidence="1">
    <location>
        <begin position="544"/>
        <end position="566"/>
    </location>
</feature>
<protein>
    <recommendedName>
        <fullName evidence="2">Nose resistant-to-fluoxetine protein N-terminal domain-containing protein</fullName>
    </recommendedName>
</protein>
<feature type="transmembrane region" description="Helical" evidence="1">
    <location>
        <begin position="381"/>
        <end position="402"/>
    </location>
</feature>
<dbReference type="InterPro" id="IPR002656">
    <property type="entry name" value="Acyl_transf_3_dom"/>
</dbReference>
<feature type="domain" description="Nose resistant-to-fluoxetine protein N-terminal" evidence="2">
    <location>
        <begin position="5"/>
        <end position="204"/>
    </location>
</feature>
<keyword evidence="1" id="KW-0812">Transmembrane</keyword>
<feature type="transmembrane region" description="Helical" evidence="1">
    <location>
        <begin position="438"/>
        <end position="458"/>
    </location>
</feature>
<accession>A0A7R9HNB8</accession>
<feature type="transmembrane region" description="Helical" evidence="1">
    <location>
        <begin position="622"/>
        <end position="640"/>
    </location>
</feature>
<dbReference type="GO" id="GO:0016747">
    <property type="term" value="F:acyltransferase activity, transferring groups other than amino-acyl groups"/>
    <property type="evidence" value="ECO:0007669"/>
    <property type="project" value="InterPro"/>
</dbReference>
<feature type="transmembrane region" description="Helical" evidence="1">
    <location>
        <begin position="586"/>
        <end position="610"/>
    </location>
</feature>